<keyword evidence="4" id="KW-1185">Reference proteome</keyword>
<dbReference type="PANTHER" id="PTHR10098">
    <property type="entry name" value="RAPSYN-RELATED"/>
    <property type="match status" value="1"/>
</dbReference>
<comment type="caution">
    <text evidence="3">The sequence shown here is derived from an EMBL/GenBank/DDBJ whole genome shotgun (WGS) entry which is preliminary data.</text>
</comment>
<dbReference type="SUPFAM" id="SSF48452">
    <property type="entry name" value="TPR-like"/>
    <property type="match status" value="2"/>
</dbReference>
<protein>
    <submittedName>
        <fullName evidence="3">CHAT domain-containing protein</fullName>
    </submittedName>
</protein>
<feature type="domain" description="CHAT" evidence="2">
    <location>
        <begin position="583"/>
        <end position="841"/>
    </location>
</feature>
<feature type="repeat" description="TPR" evidence="1">
    <location>
        <begin position="76"/>
        <end position="109"/>
    </location>
</feature>
<evidence type="ECO:0000313" key="4">
    <source>
        <dbReference type="Proteomes" id="UP000520814"/>
    </source>
</evidence>
<proteinExistence type="predicted"/>
<dbReference type="Proteomes" id="UP000520814">
    <property type="component" value="Unassembled WGS sequence"/>
</dbReference>
<dbReference type="InterPro" id="IPR024983">
    <property type="entry name" value="CHAT_dom"/>
</dbReference>
<keyword evidence="1" id="KW-0802">TPR repeat</keyword>
<evidence type="ECO:0000256" key="1">
    <source>
        <dbReference type="PROSITE-ProRule" id="PRU00339"/>
    </source>
</evidence>
<gene>
    <name evidence="3" type="ORF">HNQ39_003173</name>
</gene>
<reference evidence="3 4" key="1">
    <citation type="submission" date="2020-08" db="EMBL/GenBank/DDBJ databases">
        <title>Genomic Encyclopedia of Type Strains, Phase IV (KMG-IV): sequencing the most valuable type-strain genomes for metagenomic binning, comparative biology and taxonomic classification.</title>
        <authorList>
            <person name="Goeker M."/>
        </authorList>
    </citation>
    <scope>NUCLEOTIDE SEQUENCE [LARGE SCALE GENOMIC DNA]</scope>
    <source>
        <strain evidence="3 4">DSM 23562</strain>
    </source>
</reference>
<organism evidence="3 4">
    <name type="scientific">Armatimonas rosea</name>
    <dbReference type="NCBI Taxonomy" id="685828"/>
    <lineage>
        <taxon>Bacteria</taxon>
        <taxon>Bacillati</taxon>
        <taxon>Armatimonadota</taxon>
        <taxon>Armatimonadia</taxon>
        <taxon>Armatimonadales</taxon>
        <taxon>Armatimonadaceae</taxon>
        <taxon>Armatimonas</taxon>
    </lineage>
</organism>
<sequence length="842" mass="90576">MDALAEARSLRQQGRHEDALLAFARAVQEATDAGETLRAAQVRIGEIDSLGMLGRYDEAIALAQTLQPQLPPRDAARVLGNLGSLHLRRDEYSAALACYDKASGLDSDPRLQAGLAVNAGIALTYLGRADEAEGRYALARECYETLGSAFDAAVVTTNLGFLSVSAGRYARALALLTEARETFQQEAAEHEQARAAIDLAETYRALNLLPEALAHYESARAIFDQLPLDYDRARGALGQAAVFAQQGRNDDAEARLTEAEALFVAQGNAVQQAHVQLLRALLRQRQGRTDEARQAAEAARDGFAAAQLPGWVAEAQLVLGEGLEEVAALARTTGRVWLESRAERALGLQAPDRTQALEHLRRSVSALESLRAGIAPEELHVAFLSDKEAVYGELASLLLQGVSTESELAEALTVTERSRSRLLLERVLAVATQLPSSPALETLRAELSRAYRETLPQDPSEPQRHGLVARDLSQLESAYAQALRQSELSQLLPQSIFQSTLPDLASLQAALAPDETLLVYGRFGQSLGAFVLERERLSAVPHLASLTELQHAARRFRYHLQKMAGAPSLRPLLAPALKTELDAVLGQLYDLSFRPLAEKIRTERLIVVPTGPLHGLPLAALHDGTAYLLDRHELVVTPSAAVWHTLSQRRASSTLRTGPALLVSLPSVGTEQAQAEVEAITPCLTGVTTLTGSAATLEAVQAASAGKAILHLATHALFRQDNPLFSGLQLADGWLLARDLYGLRLDADLVTLSACQTAVAQIGAGEEPFGLVRGFLAAGAQRVAASLWPADDAATATLMADFYERLAEGRSPAGALRAAQQALQRQRPHPYYWAAFCLLGSG</sequence>
<name>A0A7W9W779_ARMRO</name>
<dbReference type="PROSITE" id="PS50005">
    <property type="entry name" value="TPR"/>
    <property type="match status" value="1"/>
</dbReference>
<dbReference type="Pfam" id="PF13424">
    <property type="entry name" value="TPR_12"/>
    <property type="match status" value="1"/>
</dbReference>
<accession>A0A7W9W779</accession>
<dbReference type="InterPro" id="IPR011990">
    <property type="entry name" value="TPR-like_helical_dom_sf"/>
</dbReference>
<dbReference type="Pfam" id="PF12770">
    <property type="entry name" value="CHAT"/>
    <property type="match status" value="1"/>
</dbReference>
<evidence type="ECO:0000259" key="2">
    <source>
        <dbReference type="Pfam" id="PF12770"/>
    </source>
</evidence>
<evidence type="ECO:0000313" key="3">
    <source>
        <dbReference type="EMBL" id="MBB6051363.1"/>
    </source>
</evidence>
<dbReference type="Gene3D" id="1.25.40.10">
    <property type="entry name" value="Tetratricopeptide repeat domain"/>
    <property type="match status" value="2"/>
</dbReference>
<dbReference type="RefSeq" id="WP_184198175.1">
    <property type="nucleotide sequence ID" value="NZ_JACHGW010000003.1"/>
</dbReference>
<dbReference type="SMART" id="SM00028">
    <property type="entry name" value="TPR"/>
    <property type="match status" value="4"/>
</dbReference>
<dbReference type="InterPro" id="IPR019734">
    <property type="entry name" value="TPR_rpt"/>
</dbReference>
<dbReference type="EMBL" id="JACHGW010000003">
    <property type="protein sequence ID" value="MBB6051363.1"/>
    <property type="molecule type" value="Genomic_DNA"/>
</dbReference>
<dbReference type="AlphaFoldDB" id="A0A7W9W779"/>